<dbReference type="AlphaFoldDB" id="A0A8H2WY94"/>
<feature type="compositionally biased region" description="Polar residues" evidence="1">
    <location>
        <begin position="1"/>
        <end position="10"/>
    </location>
</feature>
<feature type="region of interest" description="Disordered" evidence="1">
    <location>
        <begin position="1"/>
        <end position="20"/>
    </location>
</feature>
<feature type="region of interest" description="Disordered" evidence="1">
    <location>
        <begin position="776"/>
        <end position="799"/>
    </location>
</feature>
<evidence type="ECO:0000256" key="1">
    <source>
        <dbReference type="SAM" id="MobiDB-lite"/>
    </source>
</evidence>
<evidence type="ECO:0000313" key="3">
    <source>
        <dbReference type="Proteomes" id="UP000663846"/>
    </source>
</evidence>
<name>A0A8H2WY94_9AGAM</name>
<sequence>MSFQLGTNAPSGRFSRSLPRGPEAVIEFEPNDQNDALKLGINHSPAEGPCNIQPTDLTLIWYHSLGIAERQIKGLQLHETHKQSPFVVLSMKDDSFLSLKLSQHGNSVEVVRLTEITDLVPPSIQVQFTQGSQSDDSYVDLKFAIAVCHGVLNSKSLINPANARVMMPIPQCQQIFALALFLSIIRKRLPIDSSLIKDIQSLGCVDDFWLEVLSSYQCQSQLLWEKDIVQKMHQEIQGWIHVAAREQLEPIIRPTTSVPQVMVNDEPEPNFDNRNKQIAASIAAWLEFSADKAKVSPLESWDKEWDRTWQTEWEKNWKASWNSNRPRVSLYVDIDSMPQVPTANILSGHAAGRALIDISLVANAVKVPTQSLLVLETEAPAVFDGIPGPSDPHSQNTEYNWLGYWHSIHHPDLKQPGKWLPAWEAARNLAWALAWEHLENQPGSPVIKPTSSSLRKPSKMERPKLRIGRGTSWSLMPVKDESALESPQASSLHSRGSSENILQLAETQFQKLAAEARELFKLERSNQDRPETVTLFKGVDRNNIQELSEAAWREVSGEGSQAADELNPEVRKYMQGRAKKVLEDINKTLCSETPSEDTWRDVYTTTWKMTWQTSWEHAWIKVMRDTSNGFDKLGCKTNIRHQGQSLVSGIDSFRSYGRLREYLSGGLSKEDNHWRIRSAFKALNLLQNALLHSVPTCYREAMTISYFRDRPFEFTTPNPSTGLKRLAQVIQQDREEKIDHKSLQSQITSKLPEKYNAAKMMEEIWSTAIHADSNPDFMKGQDSECDRLKGRTTNNERPSLKYNMGRITWARHQWHKAVDDLRRGVARRRVSTDNYVASAIPRR</sequence>
<proteinExistence type="predicted"/>
<feature type="region of interest" description="Disordered" evidence="1">
    <location>
        <begin position="442"/>
        <end position="466"/>
    </location>
</feature>
<gene>
    <name evidence="2" type="ORF">RDB_LOCUS62914</name>
</gene>
<accession>A0A8H2WY94</accession>
<feature type="compositionally biased region" description="Basic and acidic residues" evidence="1">
    <location>
        <begin position="779"/>
        <end position="789"/>
    </location>
</feature>
<protein>
    <submittedName>
        <fullName evidence="2">Uncharacterized protein</fullName>
    </submittedName>
</protein>
<dbReference type="EMBL" id="CAJMWS010000309">
    <property type="protein sequence ID" value="CAE6407115.1"/>
    <property type="molecule type" value="Genomic_DNA"/>
</dbReference>
<evidence type="ECO:0000313" key="2">
    <source>
        <dbReference type="EMBL" id="CAE6407115.1"/>
    </source>
</evidence>
<organism evidence="2 3">
    <name type="scientific">Rhizoctonia solani</name>
    <dbReference type="NCBI Taxonomy" id="456999"/>
    <lineage>
        <taxon>Eukaryota</taxon>
        <taxon>Fungi</taxon>
        <taxon>Dikarya</taxon>
        <taxon>Basidiomycota</taxon>
        <taxon>Agaricomycotina</taxon>
        <taxon>Agaricomycetes</taxon>
        <taxon>Cantharellales</taxon>
        <taxon>Ceratobasidiaceae</taxon>
        <taxon>Rhizoctonia</taxon>
    </lineage>
</organism>
<reference evidence="2" key="1">
    <citation type="submission" date="2021-01" db="EMBL/GenBank/DDBJ databases">
        <authorList>
            <person name="Kaushik A."/>
        </authorList>
    </citation>
    <scope>NUCLEOTIDE SEQUENCE</scope>
    <source>
        <strain evidence="2">AG1-1C</strain>
    </source>
</reference>
<dbReference type="Proteomes" id="UP000663846">
    <property type="component" value="Unassembled WGS sequence"/>
</dbReference>
<comment type="caution">
    <text evidence="2">The sequence shown here is derived from an EMBL/GenBank/DDBJ whole genome shotgun (WGS) entry which is preliminary data.</text>
</comment>